<reference evidence="1" key="1">
    <citation type="submission" date="2018-06" db="EMBL/GenBank/DDBJ databases">
        <authorList>
            <person name="Zhirakovskaya E."/>
        </authorList>
    </citation>
    <scope>NUCLEOTIDE SEQUENCE</scope>
</reference>
<protein>
    <submittedName>
        <fullName evidence="1">Uncharacterized protein</fullName>
    </submittedName>
</protein>
<dbReference type="EMBL" id="UOFX01000053">
    <property type="protein sequence ID" value="VAX09558.1"/>
    <property type="molecule type" value="Genomic_DNA"/>
</dbReference>
<proteinExistence type="predicted"/>
<evidence type="ECO:0000313" key="1">
    <source>
        <dbReference type="EMBL" id="VAX09558.1"/>
    </source>
</evidence>
<dbReference type="AlphaFoldDB" id="A0A3B1BDU3"/>
<sequence length="72" mass="8379">MMRKRLQTRYIHEGEYVAEVDVELMDAEDEWAPYLSLQDAYKLDDVREALHCGDLKAASRKARVFTLHPVAI</sequence>
<name>A0A3B1BDU3_9ZZZZ</name>
<organism evidence="1">
    <name type="scientific">hydrothermal vent metagenome</name>
    <dbReference type="NCBI Taxonomy" id="652676"/>
    <lineage>
        <taxon>unclassified sequences</taxon>
        <taxon>metagenomes</taxon>
        <taxon>ecological metagenomes</taxon>
    </lineage>
</organism>
<gene>
    <name evidence="1" type="ORF">MNBD_GAMMA26-346</name>
</gene>
<accession>A0A3B1BDU3</accession>